<feature type="domain" description="Serine aminopeptidase S33" evidence="1">
    <location>
        <begin position="127"/>
        <end position="250"/>
    </location>
</feature>
<dbReference type="Proteomes" id="UP001549321">
    <property type="component" value="Unassembled WGS sequence"/>
</dbReference>
<proteinExistence type="predicted"/>
<evidence type="ECO:0000313" key="3">
    <source>
        <dbReference type="Proteomes" id="UP001549321"/>
    </source>
</evidence>
<organism evidence="2 3">
    <name type="scientific">Kaistia defluvii</name>
    <dbReference type="NCBI Taxonomy" id="410841"/>
    <lineage>
        <taxon>Bacteria</taxon>
        <taxon>Pseudomonadati</taxon>
        <taxon>Pseudomonadota</taxon>
        <taxon>Alphaproteobacteria</taxon>
        <taxon>Hyphomicrobiales</taxon>
        <taxon>Kaistiaceae</taxon>
        <taxon>Kaistia</taxon>
    </lineage>
</organism>
<dbReference type="PANTHER" id="PTHR11614">
    <property type="entry name" value="PHOSPHOLIPASE-RELATED"/>
    <property type="match status" value="1"/>
</dbReference>
<name>A0ABV2R1E7_9HYPH</name>
<keyword evidence="2" id="KW-0378">Hydrolase</keyword>
<dbReference type="Gene3D" id="3.40.50.1820">
    <property type="entry name" value="alpha/beta hydrolase"/>
    <property type="match status" value="1"/>
</dbReference>
<evidence type="ECO:0000259" key="1">
    <source>
        <dbReference type="Pfam" id="PF12146"/>
    </source>
</evidence>
<dbReference type="InterPro" id="IPR051044">
    <property type="entry name" value="MAG_DAG_Lipase"/>
</dbReference>
<accession>A0ABV2R1E7</accession>
<dbReference type="InterPro" id="IPR022742">
    <property type="entry name" value="Hydrolase_4"/>
</dbReference>
<gene>
    <name evidence="2" type="ORF">ABIE08_002822</name>
</gene>
<comment type="caution">
    <text evidence="2">The sequence shown here is derived from an EMBL/GenBank/DDBJ whole genome shotgun (WGS) entry which is preliminary data.</text>
</comment>
<dbReference type="EMBL" id="JBEPSM010000002">
    <property type="protein sequence ID" value="MET4634876.1"/>
    <property type="molecule type" value="Genomic_DNA"/>
</dbReference>
<dbReference type="InterPro" id="IPR029058">
    <property type="entry name" value="AB_hydrolase_fold"/>
</dbReference>
<sequence length="503" mass="55454">MLPFSETSRSMTRRFLRYLKRATVILVVIALTLLAARVVDVLRGPPLQLWHKHAPHELSVKQLDGATWEDYLKAEQAAFEDVRTHVTDKLKPAQQLRANRYFDGSPLYPPHFQTDWNRSFILTPEGPPVGVVVLLHGLTDSPYSLRHIAKLYRDRGFVAVGLRVPGHGTVPAGLTTVHWEQWLAATRLAVREARRLAGGEKPLHLVGYSNGGALALLYALDALDNPALARPDQLVLFSPMVGVTRFARFAGLAGLPSIFPAFAKTAWLGLMPEFNPFKYNSFPVNAARQSYELTAALQDRITRLARDNRLADLAPVLTFQSIVDFTVSAPAVVSMLYGNLPENGSELVLFDINRNADLGPLLSPAAETAVERILPAAPRRYRMDVITNAAPDGDLVEARVMEPGQTEQQKQALNLVYPPDIYSLSHVALPFPVEDGLYGTNPDSADDFGIHLGDIASRGERGTLIVGLDTLMRISSNPFFPYVVERIEALMPPRPDQGTVSPP</sequence>
<reference evidence="2 3" key="1">
    <citation type="submission" date="2024-06" db="EMBL/GenBank/DDBJ databases">
        <title>Sorghum-associated microbial communities from plants grown in Nebraska, USA.</title>
        <authorList>
            <person name="Schachtman D."/>
        </authorList>
    </citation>
    <scope>NUCLEOTIDE SEQUENCE [LARGE SCALE GENOMIC DNA]</scope>
    <source>
        <strain evidence="2 3">3207</strain>
    </source>
</reference>
<protein>
    <submittedName>
        <fullName evidence="2">Alpha-beta hydrolase superfamily lysophospholipase</fullName>
    </submittedName>
</protein>
<dbReference type="Pfam" id="PF12146">
    <property type="entry name" value="Hydrolase_4"/>
    <property type="match status" value="1"/>
</dbReference>
<dbReference type="SUPFAM" id="SSF53474">
    <property type="entry name" value="alpha/beta-Hydrolases"/>
    <property type="match status" value="1"/>
</dbReference>
<keyword evidence="3" id="KW-1185">Reference proteome</keyword>
<evidence type="ECO:0000313" key="2">
    <source>
        <dbReference type="EMBL" id="MET4634876.1"/>
    </source>
</evidence>
<dbReference type="GO" id="GO:0016787">
    <property type="term" value="F:hydrolase activity"/>
    <property type="evidence" value="ECO:0007669"/>
    <property type="project" value="UniProtKB-KW"/>
</dbReference>